<accession>A0A7S2ZZH2</accession>
<reference evidence="2" key="1">
    <citation type="submission" date="2021-01" db="EMBL/GenBank/DDBJ databases">
        <authorList>
            <person name="Corre E."/>
            <person name="Pelletier E."/>
            <person name="Niang G."/>
            <person name="Scheremetjew M."/>
            <person name="Finn R."/>
            <person name="Kale V."/>
            <person name="Holt S."/>
            <person name="Cochrane G."/>
            <person name="Meng A."/>
            <person name="Brown T."/>
            <person name="Cohen L."/>
        </authorList>
    </citation>
    <scope>NUCLEOTIDE SEQUENCE</scope>
    <source>
        <strain evidence="2">CCMP 769</strain>
    </source>
</reference>
<sequence length="209" mass="23599">MDGERVKKLLQELEVQPEFRESIFLQSDENFDYNQEQRVPRGNSLLQHVRQDLSAFADVLPQLSNTADLGSFCARTGVIDDENLISFVWQSNAKHVKVSASFDGYMTHPLVPTASGRLGIVFKVEPGRHYYRFLVNGKWKVGKDPAYLVVDPGNGNRSNYVDVMVGPLHASASIRSLHHSDRTRTCSKLLGIEPRHVVYSNEGEIQMVR</sequence>
<dbReference type="EMBL" id="HBHW01027742">
    <property type="protein sequence ID" value="CAE0053460.1"/>
    <property type="molecule type" value="Transcribed_RNA"/>
</dbReference>
<dbReference type="InterPro" id="IPR014756">
    <property type="entry name" value="Ig_E-set"/>
</dbReference>
<organism evidence="2">
    <name type="scientific">Rhodosorus marinus</name>
    <dbReference type="NCBI Taxonomy" id="101924"/>
    <lineage>
        <taxon>Eukaryota</taxon>
        <taxon>Rhodophyta</taxon>
        <taxon>Stylonematophyceae</taxon>
        <taxon>Stylonematales</taxon>
        <taxon>Stylonemataceae</taxon>
        <taxon>Rhodosorus</taxon>
    </lineage>
</organism>
<proteinExistence type="predicted"/>
<name>A0A7S2ZZH2_9RHOD</name>
<dbReference type="Gene3D" id="2.60.40.10">
    <property type="entry name" value="Immunoglobulins"/>
    <property type="match status" value="1"/>
</dbReference>
<dbReference type="InterPro" id="IPR013783">
    <property type="entry name" value="Ig-like_fold"/>
</dbReference>
<protein>
    <recommendedName>
        <fullName evidence="1">AMP-activated protein kinase glycogen-binding domain-containing protein</fullName>
    </recommendedName>
</protein>
<dbReference type="InterPro" id="IPR032640">
    <property type="entry name" value="AMPK1_CBM"/>
</dbReference>
<dbReference type="SUPFAM" id="SSF81296">
    <property type="entry name" value="E set domains"/>
    <property type="match status" value="1"/>
</dbReference>
<feature type="domain" description="AMP-activated protein kinase glycogen-binding" evidence="1">
    <location>
        <begin position="86"/>
        <end position="163"/>
    </location>
</feature>
<evidence type="ECO:0000313" key="2">
    <source>
        <dbReference type="EMBL" id="CAE0053460.1"/>
    </source>
</evidence>
<evidence type="ECO:0000259" key="1">
    <source>
        <dbReference type="Pfam" id="PF16561"/>
    </source>
</evidence>
<dbReference type="CDD" id="cd02859">
    <property type="entry name" value="E_set_AMPKbeta_like_N"/>
    <property type="match status" value="1"/>
</dbReference>
<gene>
    <name evidence="2" type="ORF">RMAR00112_LOCUS21488</name>
</gene>
<dbReference type="Pfam" id="PF16561">
    <property type="entry name" value="AMPK1_CBM"/>
    <property type="match status" value="1"/>
</dbReference>
<dbReference type="AlphaFoldDB" id="A0A7S2ZZH2"/>